<dbReference type="AlphaFoldDB" id="A0A8X6WS73"/>
<evidence type="ECO:0000313" key="1">
    <source>
        <dbReference type="EMBL" id="GFY40477.1"/>
    </source>
</evidence>
<accession>A0A8X6WS73</accession>
<dbReference type="EMBL" id="BMAV01001916">
    <property type="protein sequence ID" value="GFY40477.1"/>
    <property type="molecule type" value="Genomic_DNA"/>
</dbReference>
<gene>
    <name evidence="1" type="ORF">TNIN_319471</name>
</gene>
<organism evidence="1 2">
    <name type="scientific">Trichonephila inaurata madagascariensis</name>
    <dbReference type="NCBI Taxonomy" id="2747483"/>
    <lineage>
        <taxon>Eukaryota</taxon>
        <taxon>Metazoa</taxon>
        <taxon>Ecdysozoa</taxon>
        <taxon>Arthropoda</taxon>
        <taxon>Chelicerata</taxon>
        <taxon>Arachnida</taxon>
        <taxon>Araneae</taxon>
        <taxon>Araneomorphae</taxon>
        <taxon>Entelegynae</taxon>
        <taxon>Araneoidea</taxon>
        <taxon>Nephilidae</taxon>
        <taxon>Trichonephila</taxon>
        <taxon>Trichonephila inaurata</taxon>
    </lineage>
</organism>
<sequence>MRIRGLFIPSKLSWSLKKENWSLFTKFLEHGLSDDKLDFILNLNKEYKTIKNAMISYAKRFIPIGRQKKYRSFWSDELTSLKAKRDRLKRKAVVTSHPCDVQLKIKKKLSSDSFLENAFPQHFCGANSKNTYAEIHTSAVKQKKRKTTLLQSEFESSSESVSEVPITRDELNYALRSFPCGESHKWLLILSDGSLLSDSPNADARVLSKSFPFYAPVGRGTAFDDEIDEIRTTLS</sequence>
<protein>
    <submittedName>
        <fullName evidence="1">Uncharacterized protein</fullName>
    </submittedName>
</protein>
<dbReference type="OrthoDB" id="6433315at2759"/>
<dbReference type="Proteomes" id="UP000886998">
    <property type="component" value="Unassembled WGS sequence"/>
</dbReference>
<proteinExistence type="predicted"/>
<evidence type="ECO:0000313" key="2">
    <source>
        <dbReference type="Proteomes" id="UP000886998"/>
    </source>
</evidence>
<name>A0A8X6WS73_9ARAC</name>
<reference evidence="1" key="1">
    <citation type="submission" date="2020-08" db="EMBL/GenBank/DDBJ databases">
        <title>Multicomponent nature underlies the extraordinary mechanical properties of spider dragline silk.</title>
        <authorList>
            <person name="Kono N."/>
            <person name="Nakamura H."/>
            <person name="Mori M."/>
            <person name="Yoshida Y."/>
            <person name="Ohtoshi R."/>
            <person name="Malay A.D."/>
            <person name="Moran D.A.P."/>
            <person name="Tomita M."/>
            <person name="Numata K."/>
            <person name="Arakawa K."/>
        </authorList>
    </citation>
    <scope>NUCLEOTIDE SEQUENCE</scope>
</reference>
<keyword evidence="2" id="KW-1185">Reference proteome</keyword>
<comment type="caution">
    <text evidence="1">The sequence shown here is derived from an EMBL/GenBank/DDBJ whole genome shotgun (WGS) entry which is preliminary data.</text>
</comment>